<dbReference type="PANTHER" id="PTHR48207:SF4">
    <property type="entry name" value="BLL6097 PROTEIN"/>
    <property type="match status" value="1"/>
</dbReference>
<evidence type="ECO:0000313" key="4">
    <source>
        <dbReference type="Proteomes" id="UP001321018"/>
    </source>
</evidence>
<sequence>MQALTDVTVADFTQLMAGGWSTQKLGDMGADVIKIERPTGDVQREMSYRGTLLDGTGIGYLTMNRNKRSVALDLKTDEGHRAATKIVEAADVLVHNYRPGVMERLGLSYDDITEFNPEIVYVAISGYGSSGPYADRPGQDLIYQAMTGLTSYTGRAGEPPTPAGTVVIDEHTATLAAMHTVQALYHRERTGDGQKVETNLLNAAVDLQCNELTYSMNVGEDLDRGEKTHGHPYLYPPYGIYQTDDGHVAIGMAPLETIADTFELDSLAEYDGQRQLFEHRDEIHDVIESYTETRPTDDVVDELVAADVQASAVRYPTEVPENPQVQHNDMILELDHPNGGTFKTTGIPVDMSSSEPAVARSPPGLGADTRDVLGDCGYSDAEIDRLEANDVIRVAGDSRE</sequence>
<dbReference type="Gene3D" id="3.40.50.10540">
    <property type="entry name" value="Crotonobetainyl-coa:carnitine coa-transferase, domain 1"/>
    <property type="match status" value="1"/>
</dbReference>
<dbReference type="RefSeq" id="WP_338005800.1">
    <property type="nucleotide sequence ID" value="NZ_JAOPKA010000020.1"/>
</dbReference>
<proteinExistence type="predicted"/>
<dbReference type="EMBL" id="JAOPKA010000020">
    <property type="protein sequence ID" value="MCU4743991.1"/>
    <property type="molecule type" value="Genomic_DNA"/>
</dbReference>
<dbReference type="GO" id="GO:0008410">
    <property type="term" value="F:CoA-transferase activity"/>
    <property type="evidence" value="ECO:0007669"/>
    <property type="project" value="TreeGrafter"/>
</dbReference>
<organism evidence="3 4">
    <name type="scientific">Natronoglomus mannanivorans</name>
    <dbReference type="NCBI Taxonomy" id="2979990"/>
    <lineage>
        <taxon>Archaea</taxon>
        <taxon>Methanobacteriati</taxon>
        <taxon>Methanobacteriota</taxon>
        <taxon>Stenosarchaea group</taxon>
        <taxon>Halobacteria</taxon>
        <taxon>Halobacteriales</taxon>
        <taxon>Natrialbaceae</taxon>
        <taxon>Natronoglomus</taxon>
    </lineage>
</organism>
<dbReference type="Pfam" id="PF02515">
    <property type="entry name" value="CoA_transf_3"/>
    <property type="match status" value="1"/>
</dbReference>
<evidence type="ECO:0000256" key="1">
    <source>
        <dbReference type="ARBA" id="ARBA00022679"/>
    </source>
</evidence>
<dbReference type="InterPro" id="IPR044855">
    <property type="entry name" value="CoA-Trfase_III_dom3_sf"/>
</dbReference>
<accession>A0AAP3E3T5</accession>
<gene>
    <name evidence="3" type="ORF">OB960_21660</name>
</gene>
<evidence type="ECO:0000313" key="3">
    <source>
        <dbReference type="EMBL" id="MCU4743991.1"/>
    </source>
</evidence>
<dbReference type="SUPFAM" id="SSF89796">
    <property type="entry name" value="CoA-transferase family III (CaiB/BaiF)"/>
    <property type="match status" value="1"/>
</dbReference>
<dbReference type="PANTHER" id="PTHR48207">
    <property type="entry name" value="SUCCINATE--HYDROXYMETHYLGLUTARATE COA-TRANSFERASE"/>
    <property type="match status" value="1"/>
</dbReference>
<dbReference type="InterPro" id="IPR050483">
    <property type="entry name" value="CoA-transferase_III_domain"/>
</dbReference>
<feature type="region of interest" description="Disordered" evidence="2">
    <location>
        <begin position="348"/>
        <end position="370"/>
    </location>
</feature>
<name>A0AAP3E3T5_9EURY</name>
<keyword evidence="1 3" id="KW-0808">Transferase</keyword>
<protein>
    <submittedName>
        <fullName evidence="3">CoA transferase</fullName>
    </submittedName>
</protein>
<evidence type="ECO:0000256" key="2">
    <source>
        <dbReference type="SAM" id="MobiDB-lite"/>
    </source>
</evidence>
<reference evidence="3" key="1">
    <citation type="submission" date="2022-09" db="EMBL/GenBank/DDBJ databases">
        <title>Enrichment on poylsaccharides allowed isolation of novel metabolic and taxonomic groups of Haloarchaea.</title>
        <authorList>
            <person name="Sorokin D.Y."/>
            <person name="Elcheninov A.G."/>
            <person name="Khizhniak T.V."/>
            <person name="Kolganova T.V."/>
            <person name="Kublanov I.V."/>
        </authorList>
    </citation>
    <scope>NUCLEOTIDE SEQUENCE</scope>
    <source>
        <strain evidence="3">AArc-xg1-1</strain>
    </source>
</reference>
<dbReference type="InterPro" id="IPR023606">
    <property type="entry name" value="CoA-Trfase_III_dom_1_sf"/>
</dbReference>
<comment type="caution">
    <text evidence="3">The sequence shown here is derived from an EMBL/GenBank/DDBJ whole genome shotgun (WGS) entry which is preliminary data.</text>
</comment>
<dbReference type="Proteomes" id="UP001321018">
    <property type="component" value="Unassembled WGS sequence"/>
</dbReference>
<dbReference type="Gene3D" id="3.30.1540.10">
    <property type="entry name" value="formyl-coa transferase, domain 3"/>
    <property type="match status" value="1"/>
</dbReference>
<dbReference type="AlphaFoldDB" id="A0AAP3E3T5"/>
<dbReference type="InterPro" id="IPR003673">
    <property type="entry name" value="CoA-Trfase_fam_III"/>
</dbReference>